<accession>A0A0L8ALU8</accession>
<dbReference type="NCBIfam" id="TIGR04183">
    <property type="entry name" value="Por_Secre_tail"/>
    <property type="match status" value="1"/>
</dbReference>
<comment type="caution">
    <text evidence="3">The sequence shown here is derived from an EMBL/GenBank/DDBJ whole genome shotgun (WGS) entry which is preliminary data.</text>
</comment>
<dbReference type="Proteomes" id="UP000036908">
    <property type="component" value="Unassembled WGS sequence"/>
</dbReference>
<dbReference type="PATRIC" id="fig|1566026.4.peg.3423"/>
<feature type="domain" description="Secretion system C-terminal sorting" evidence="2">
    <location>
        <begin position="862"/>
        <end position="932"/>
    </location>
</feature>
<dbReference type="PANTHER" id="PTHR36220">
    <property type="entry name" value="UNNAMED PRODUCT"/>
    <property type="match status" value="1"/>
</dbReference>
<evidence type="ECO:0000313" key="4">
    <source>
        <dbReference type="Proteomes" id="UP000036908"/>
    </source>
</evidence>
<dbReference type="Pfam" id="PF18962">
    <property type="entry name" value="Por_Secre_tail"/>
    <property type="match status" value="1"/>
</dbReference>
<evidence type="ECO:0000256" key="1">
    <source>
        <dbReference type="SAM" id="SignalP"/>
    </source>
</evidence>
<protein>
    <recommendedName>
        <fullName evidence="2">Secretion system C-terminal sorting domain-containing protein</fullName>
    </recommendedName>
</protein>
<dbReference type="AlphaFoldDB" id="A0A0L8ALU8"/>
<keyword evidence="1" id="KW-0732">Signal</keyword>
<keyword evidence="4" id="KW-1185">Reference proteome</keyword>
<gene>
    <name evidence="3" type="ORF">OB69_07940</name>
</gene>
<proteinExistence type="predicted"/>
<feature type="signal peptide" evidence="1">
    <location>
        <begin position="1"/>
        <end position="19"/>
    </location>
</feature>
<dbReference type="RefSeq" id="WP_053223168.1">
    <property type="nucleotide sequence ID" value="NZ_JSVA01000008.1"/>
</dbReference>
<dbReference type="EMBL" id="JSVA01000008">
    <property type="protein sequence ID" value="KOF03226.1"/>
    <property type="molecule type" value="Genomic_DNA"/>
</dbReference>
<dbReference type="PANTHER" id="PTHR36220:SF1">
    <property type="entry name" value="GAMMA TUBULIN COMPLEX COMPONENT C-TERMINAL DOMAIN-CONTAINING PROTEIN"/>
    <property type="match status" value="1"/>
</dbReference>
<name>A0A0L8ALU8_9BACT</name>
<organism evidence="3 4">
    <name type="scientific">Roseivirga seohaensis subsp. aquiponti</name>
    <dbReference type="NCBI Taxonomy" id="1566026"/>
    <lineage>
        <taxon>Bacteria</taxon>
        <taxon>Pseudomonadati</taxon>
        <taxon>Bacteroidota</taxon>
        <taxon>Cytophagia</taxon>
        <taxon>Cytophagales</taxon>
        <taxon>Roseivirgaceae</taxon>
        <taxon>Roseivirga</taxon>
    </lineage>
</organism>
<evidence type="ECO:0000259" key="2">
    <source>
        <dbReference type="Pfam" id="PF18962"/>
    </source>
</evidence>
<dbReference type="InterPro" id="IPR026444">
    <property type="entry name" value="Secre_tail"/>
</dbReference>
<sequence>MRKKLLILLLLSFSTYAWAQQFTQTISFLGTGEDSRLKGFGSELSMYGDYLVASAPEYINDNGLRRYDDIFYVFKHSNGSWAEVSKLEPPTGHTFDEATGRAIIGKDFIVIGRKPNGGDTDSSLAFLYQKQTDDSWQFHSMLPEINRTGIRNVSMDFTGDHLALFVNSDSGYELIVFDVYGVDGTVDWGIRATLDLGTATSIKNQTGGPLGRGEIFKHKNEFSANGFTGPAIAMDSKSIIIGWDQSSVEYSYVTLNVNVYTYSSFSPRQIQAGKVDVYELKGTSEIEHKQTLTHTGYDDFHQLGYQVGISGNTVFATMEGGPNSDRKVYVFEVESDGIWSQAKMLAPADLSGNHKYGDKILVRDNKAFVAAPGLTYTESSVNASGVVYAYERSAQGDWQEIQAIKGEVIPPKNGYAGVGPSGFGTGMAYTENLLLVGAPNTSNSYFNDTGRGEVYAFGSCEAKTYEVSESVCLDDGNYEFGGQYYSESGTYTHTFQSALGCDSTVVLSLTINPSDFVMLNDINLRVGNSIDFGGQTITETGEYELVLQNQYGCDSTIVQPVIVSNDDFVGLGDVEICEGTEYIFGDQTLTESGSYQLDLKNEIGGDSTVVVNLIVRETDLVVLDAVEICEGTNYQFGGQTITTSGDYEQLLTNQYGCDSLVTVNVKVNTPDFVILDDENLCEGAIYQFGETEITQTGMYQLFLKNQANCDSTVQVQVNFHSPDVVNLNTVDICEGETFTLGSQLLNASGDYQAILVNQYGCDSTVNVSLNVLDKPNPSITLDESNTDEPTLKAEPENATYQWIDCATGQAIAGATGITFKPTVFGDYAVDVTVNGCTQRSQCFSLQVLSAEDEIEISNRISVFPNPAEDMFKVEMPAVYRKIKATIYNTQGIVQSTATFNNRQAFELSLASLPQGIYTLRIIADENRGTKRIFKQ</sequence>
<reference evidence="4" key="1">
    <citation type="submission" date="2014-11" db="EMBL/GenBank/DDBJ databases">
        <title>Genome sequencing of Roseivirga sp. D-25.</title>
        <authorList>
            <person name="Selvaratnam C."/>
            <person name="Thevarajoo S."/>
            <person name="Goh K.M."/>
            <person name="Eee R."/>
            <person name="Chan K.-G."/>
            <person name="Chong C.S."/>
        </authorList>
    </citation>
    <scope>NUCLEOTIDE SEQUENCE [LARGE SCALE GENOMIC DNA]</scope>
    <source>
        <strain evidence="4">D-25</strain>
    </source>
</reference>
<evidence type="ECO:0000313" key="3">
    <source>
        <dbReference type="EMBL" id="KOF03226.1"/>
    </source>
</evidence>
<feature type="chain" id="PRO_5005580181" description="Secretion system C-terminal sorting domain-containing protein" evidence="1">
    <location>
        <begin position="20"/>
        <end position="935"/>
    </location>
</feature>
<dbReference type="OrthoDB" id="177731at2"/>